<dbReference type="AlphaFoldDB" id="A0A1H6EEC4"/>
<dbReference type="InterPro" id="IPR052026">
    <property type="entry name" value="ExeA_AAA_ATPase_DNA-bind"/>
</dbReference>
<dbReference type="PANTHER" id="PTHR35894">
    <property type="entry name" value="GENERAL SECRETION PATHWAY PROTEIN A-RELATED"/>
    <property type="match status" value="1"/>
</dbReference>
<protein>
    <submittedName>
        <fullName evidence="1">Uncharacterized protein</fullName>
    </submittedName>
</protein>
<dbReference type="Proteomes" id="UP000236732">
    <property type="component" value="Unassembled WGS sequence"/>
</dbReference>
<evidence type="ECO:0000313" key="1">
    <source>
        <dbReference type="EMBL" id="SEG96122.1"/>
    </source>
</evidence>
<sequence length="80" mass="8632">MTDRLQGFFGFTKIPFGRDLAPGMMHRHATHGEATARITWCVAERALGVVTGEVGVGKTVATRAAIASLDPAHPDLYRQP</sequence>
<evidence type="ECO:0000313" key="2">
    <source>
        <dbReference type="Proteomes" id="UP000236732"/>
    </source>
</evidence>
<name>A0A1H6EEC4_9ACTN</name>
<dbReference type="RefSeq" id="WP_200824342.1">
    <property type="nucleotide sequence ID" value="NZ_FNVT01000009.1"/>
</dbReference>
<reference evidence="1 2" key="1">
    <citation type="submission" date="2016-10" db="EMBL/GenBank/DDBJ databases">
        <authorList>
            <person name="de Groot N.N."/>
        </authorList>
    </citation>
    <scope>NUCLEOTIDE SEQUENCE [LARGE SCALE GENOMIC DNA]</scope>
    <source>
        <strain evidence="1 2">CGMCC 4.7037</strain>
    </source>
</reference>
<accession>A0A1H6EEC4</accession>
<dbReference type="EMBL" id="FNVT01000009">
    <property type="protein sequence ID" value="SEG96122.1"/>
    <property type="molecule type" value="Genomic_DNA"/>
</dbReference>
<proteinExistence type="predicted"/>
<organism evidence="1 2">
    <name type="scientific">Nonomuraea solani</name>
    <dbReference type="NCBI Taxonomy" id="1144553"/>
    <lineage>
        <taxon>Bacteria</taxon>
        <taxon>Bacillati</taxon>
        <taxon>Actinomycetota</taxon>
        <taxon>Actinomycetes</taxon>
        <taxon>Streptosporangiales</taxon>
        <taxon>Streptosporangiaceae</taxon>
        <taxon>Nonomuraea</taxon>
    </lineage>
</organism>
<gene>
    <name evidence="1" type="ORF">SAMN05444920_109287</name>
</gene>
<keyword evidence="2" id="KW-1185">Reference proteome</keyword>
<dbReference type="PANTHER" id="PTHR35894:SF1">
    <property type="entry name" value="PHOSPHORIBULOKINASE _ URIDINE KINASE FAMILY"/>
    <property type="match status" value="1"/>
</dbReference>